<dbReference type="Pfam" id="PF11155">
    <property type="entry name" value="DUF2935"/>
    <property type="match status" value="2"/>
</dbReference>
<organism evidence="1 2">
    <name type="scientific">Paenibacillus ferrarius</name>
    <dbReference type="NCBI Taxonomy" id="1469647"/>
    <lineage>
        <taxon>Bacteria</taxon>
        <taxon>Bacillati</taxon>
        <taxon>Bacillota</taxon>
        <taxon>Bacilli</taxon>
        <taxon>Bacillales</taxon>
        <taxon>Paenibacillaceae</taxon>
        <taxon>Paenibacillus</taxon>
    </lineage>
</organism>
<protein>
    <recommendedName>
        <fullName evidence="3">DUF2935 domain-containing protein</fullName>
    </recommendedName>
</protein>
<proteinExistence type="predicted"/>
<dbReference type="OrthoDB" id="1633927at2"/>
<dbReference type="RefSeq" id="WP_079416510.1">
    <property type="nucleotide sequence ID" value="NZ_MBTG01000027.1"/>
</dbReference>
<reference evidence="2" key="1">
    <citation type="submission" date="2016-07" db="EMBL/GenBank/DDBJ databases">
        <authorList>
            <person name="Florea S."/>
            <person name="Webb J.S."/>
            <person name="Jaromczyk J."/>
            <person name="Schardl C.L."/>
        </authorList>
    </citation>
    <scope>NUCLEOTIDE SEQUENCE [LARGE SCALE GENOMIC DNA]</scope>
    <source>
        <strain evidence="2">CY1</strain>
    </source>
</reference>
<dbReference type="InterPro" id="IPR021328">
    <property type="entry name" value="CotB-like"/>
</dbReference>
<comment type="caution">
    <text evidence="1">The sequence shown here is derived from an EMBL/GenBank/DDBJ whole genome shotgun (WGS) entry which is preliminary data.</text>
</comment>
<sequence length="275" mass="31970">MSLNGNITPWQEHLFWVEILQDHAIFVDEALANEEVQWIAIAKRYIAAFTELRNRILMTDPSLPVSSQTMIQLSKDVYPVVHGYYQFEGYMQHLRIQNKVVISLTPVYFNGTLLENGEYIRILHYWMNGVPYEPLPLVTLMEMWLEDQLGHAVLLGNHLDPTEMELVKSTQAYAQLFSSHIVKNTAIRGFLRFTAPNFPAQQKFARQVAETVIGFYHVVEGVIQEYQHTELLSRLTLRFLEHHLPETCYFLRKLATYDVEILTLPNCPLTKPSFE</sequence>
<evidence type="ECO:0000313" key="2">
    <source>
        <dbReference type="Proteomes" id="UP000190626"/>
    </source>
</evidence>
<dbReference type="SUPFAM" id="SSF158430">
    <property type="entry name" value="Bacillus cereus metalloprotein-like"/>
    <property type="match status" value="2"/>
</dbReference>
<dbReference type="EMBL" id="MBTG01000027">
    <property type="protein sequence ID" value="OPH52067.1"/>
    <property type="molecule type" value="Genomic_DNA"/>
</dbReference>
<dbReference type="STRING" id="1469647.BC351_33435"/>
<dbReference type="AlphaFoldDB" id="A0A1V4HEA2"/>
<evidence type="ECO:0000313" key="1">
    <source>
        <dbReference type="EMBL" id="OPH52067.1"/>
    </source>
</evidence>
<gene>
    <name evidence="1" type="ORF">BC351_33435</name>
</gene>
<keyword evidence="2" id="KW-1185">Reference proteome</keyword>
<dbReference type="Proteomes" id="UP000190626">
    <property type="component" value="Unassembled WGS sequence"/>
</dbReference>
<evidence type="ECO:0008006" key="3">
    <source>
        <dbReference type="Google" id="ProtNLM"/>
    </source>
</evidence>
<name>A0A1V4HEA2_9BACL</name>
<dbReference type="Gene3D" id="1.20.1260.120">
    <property type="entry name" value="Protein of unknown function DUF2935"/>
    <property type="match status" value="1"/>
</dbReference>
<accession>A0A1V4HEA2</accession>